<feature type="transmembrane region" description="Helical" evidence="1">
    <location>
        <begin position="42"/>
        <end position="63"/>
    </location>
</feature>
<organism evidence="2 3">
    <name type="scientific">Caldicellulosiruptor obsidiansis (strain ATCC BAA-2073 / JCM 16842 / OB47)</name>
    <dbReference type="NCBI Taxonomy" id="608506"/>
    <lineage>
        <taxon>Bacteria</taxon>
        <taxon>Bacillati</taxon>
        <taxon>Bacillota</taxon>
        <taxon>Bacillota incertae sedis</taxon>
        <taxon>Caldicellulosiruptorales</taxon>
        <taxon>Caldicellulosiruptoraceae</taxon>
        <taxon>Caldicellulosiruptor</taxon>
    </lineage>
</organism>
<dbReference type="HOGENOM" id="CLU_144635_0_0_9"/>
<gene>
    <name evidence="2" type="ordered locus">COB47_1889</name>
</gene>
<proteinExistence type="predicted"/>
<dbReference type="AlphaFoldDB" id="D9TG38"/>
<keyword evidence="1" id="KW-0472">Membrane</keyword>
<accession>D9TG38</accession>
<evidence type="ECO:0000313" key="3">
    <source>
        <dbReference type="Proteomes" id="UP000000347"/>
    </source>
</evidence>
<name>D9TG38_CALOO</name>
<dbReference type="KEGG" id="cob:COB47_1889"/>
<keyword evidence="3" id="KW-1185">Reference proteome</keyword>
<keyword evidence="1" id="KW-1133">Transmembrane helix</keyword>
<sequence>MLNLILEHKKLLEEALNNEIQLNEKFFIYNDQMIKNFQHERLVHLLVTLFFGLITILAFIFVYSNVQSLCGYILIAILIVMTFFYTIYYFRLENAVQEIYKLTKEIYKKSNML</sequence>
<feature type="transmembrane region" description="Helical" evidence="1">
    <location>
        <begin position="69"/>
        <end position="90"/>
    </location>
</feature>
<protein>
    <submittedName>
        <fullName evidence="2">Uncharacterized protein</fullName>
    </submittedName>
</protein>
<reference evidence="2 3" key="1">
    <citation type="journal article" date="2010" name="J. Bacteriol.">
        <title>Complete genome sequence of the cellulolytic thermophile Caldicellulosiruptor obsidiansis OB47T.</title>
        <authorList>
            <person name="Elkins J.G."/>
            <person name="Lochner A."/>
            <person name="Hamilton-Brehm S.D."/>
            <person name="Davenport K.W."/>
            <person name="Podar M."/>
            <person name="Brown S.D."/>
            <person name="Land M.L."/>
            <person name="Hauser L.J."/>
            <person name="Klingeman D.M."/>
            <person name="Raman B."/>
            <person name="Goodwin L.A."/>
            <person name="Tapia R."/>
            <person name="Meincke L.J."/>
            <person name="Detter J.C."/>
            <person name="Bruce D.C."/>
            <person name="Han C.S."/>
            <person name="Palumbo A.V."/>
            <person name="Cottingham R.W."/>
            <person name="Keller M."/>
            <person name="Graham D.E."/>
        </authorList>
    </citation>
    <scope>NUCLEOTIDE SEQUENCE [LARGE SCALE GENOMIC DNA]</scope>
    <source>
        <strain evidence="3">ATCC BAA-2073 / strain OB47</strain>
    </source>
</reference>
<evidence type="ECO:0000313" key="2">
    <source>
        <dbReference type="EMBL" id="ADL43158.1"/>
    </source>
</evidence>
<dbReference type="EMBL" id="CP002164">
    <property type="protein sequence ID" value="ADL43158.1"/>
    <property type="molecule type" value="Genomic_DNA"/>
</dbReference>
<evidence type="ECO:0000256" key="1">
    <source>
        <dbReference type="SAM" id="Phobius"/>
    </source>
</evidence>
<dbReference type="STRING" id="608506.COB47_1889"/>
<dbReference type="Proteomes" id="UP000000347">
    <property type="component" value="Chromosome"/>
</dbReference>
<keyword evidence="1" id="KW-0812">Transmembrane</keyword>